<accession>A0ABM8ZXI9</accession>
<dbReference type="SUPFAM" id="SSF53474">
    <property type="entry name" value="alpha/beta-Hydrolases"/>
    <property type="match status" value="1"/>
</dbReference>
<feature type="domain" description="Serine aminopeptidase S33" evidence="1">
    <location>
        <begin position="52"/>
        <end position="308"/>
    </location>
</feature>
<proteinExistence type="predicted"/>
<dbReference type="InterPro" id="IPR000073">
    <property type="entry name" value="AB_hydrolase_1"/>
</dbReference>
<evidence type="ECO:0000259" key="1">
    <source>
        <dbReference type="Pfam" id="PF12146"/>
    </source>
</evidence>
<organism evidence="2 3">
    <name type="scientific">Vibrio stylophorae</name>
    <dbReference type="NCBI Taxonomy" id="659351"/>
    <lineage>
        <taxon>Bacteria</taxon>
        <taxon>Pseudomonadati</taxon>
        <taxon>Pseudomonadota</taxon>
        <taxon>Gammaproteobacteria</taxon>
        <taxon>Vibrionales</taxon>
        <taxon>Vibrionaceae</taxon>
        <taxon>Vibrio</taxon>
    </lineage>
</organism>
<dbReference type="EC" id="3.1.1.5" evidence="2"/>
<dbReference type="InterPro" id="IPR022742">
    <property type="entry name" value="Hydrolase_4"/>
</dbReference>
<dbReference type="RefSeq" id="WP_237467748.1">
    <property type="nucleotide sequence ID" value="NZ_CAKLDI010000001.1"/>
</dbReference>
<dbReference type="Gene3D" id="3.40.50.1820">
    <property type="entry name" value="alpha/beta hydrolase"/>
    <property type="match status" value="1"/>
</dbReference>
<comment type="caution">
    <text evidence="2">The sequence shown here is derived from an EMBL/GenBank/DDBJ whole genome shotgun (WGS) entry which is preliminary data.</text>
</comment>
<sequence>MPSFASAVAATDQTYANFLQSQVSPWWQQVAQSTFSGRKDKKIAYCHAKGGHRRVIIVVSGRIESMLKYQPLLFELFQQGFDIVALDHRGQGLSERLTHDPIIGHIDQFNYFIDDLNSLYEQVIAPMGYAQHYMLAHSMGGTIASRFVQRYPHKVDRLALCAPMLGVQLPPALKIFAPVVARCLDLFQRQPHYAFGQGPYCNKPFAENKLTHDEIRYHAFRNQYELHPQIKLGGPSNRWVWQSLRACHQCFCGARKHRTPTLLLQAELEQIVDNHSQARFNQLINRRGGNCKLHVVTGAKHEILFEQDEIRNQAIDLILQHFKAPN</sequence>
<protein>
    <submittedName>
        <fullName evidence="2">Lysophospholipase L2</fullName>
        <ecNumber evidence="2">3.1.1.5</ecNumber>
    </submittedName>
</protein>
<evidence type="ECO:0000313" key="3">
    <source>
        <dbReference type="Proteomes" id="UP000838672"/>
    </source>
</evidence>
<dbReference type="EMBL" id="CAKLDI010000001">
    <property type="protein sequence ID" value="CAH0534718.1"/>
    <property type="molecule type" value="Genomic_DNA"/>
</dbReference>
<dbReference type="Proteomes" id="UP000838672">
    <property type="component" value="Unassembled WGS sequence"/>
</dbReference>
<keyword evidence="3" id="KW-1185">Reference proteome</keyword>
<dbReference type="InterPro" id="IPR051044">
    <property type="entry name" value="MAG_DAG_Lipase"/>
</dbReference>
<dbReference type="GO" id="GO:0004622">
    <property type="term" value="F:phosphatidylcholine lysophospholipase activity"/>
    <property type="evidence" value="ECO:0007669"/>
    <property type="project" value="UniProtKB-EC"/>
</dbReference>
<gene>
    <name evidence="2" type="primary">pldB</name>
    <name evidence="2" type="ORF">VST7929_02668</name>
</gene>
<dbReference type="PRINTS" id="PR00111">
    <property type="entry name" value="ABHYDROLASE"/>
</dbReference>
<reference evidence="2" key="1">
    <citation type="submission" date="2021-11" db="EMBL/GenBank/DDBJ databases">
        <authorList>
            <person name="Rodrigo-Torres L."/>
            <person name="Arahal R. D."/>
            <person name="Lucena T."/>
        </authorList>
    </citation>
    <scope>NUCLEOTIDE SEQUENCE</scope>
    <source>
        <strain evidence="2">CECT 7929</strain>
    </source>
</reference>
<name>A0ABM8ZXI9_9VIBR</name>
<dbReference type="Pfam" id="PF12146">
    <property type="entry name" value="Hydrolase_4"/>
    <property type="match status" value="1"/>
</dbReference>
<dbReference type="InterPro" id="IPR029058">
    <property type="entry name" value="AB_hydrolase_fold"/>
</dbReference>
<dbReference type="PANTHER" id="PTHR11614">
    <property type="entry name" value="PHOSPHOLIPASE-RELATED"/>
    <property type="match status" value="1"/>
</dbReference>
<keyword evidence="2" id="KW-0378">Hydrolase</keyword>
<evidence type="ECO:0000313" key="2">
    <source>
        <dbReference type="EMBL" id="CAH0534718.1"/>
    </source>
</evidence>